<dbReference type="GO" id="GO:0016301">
    <property type="term" value="F:kinase activity"/>
    <property type="evidence" value="ECO:0007669"/>
    <property type="project" value="UniProtKB-KW"/>
</dbReference>
<name>A0AAW8V9A6_PASMD</name>
<dbReference type="InterPro" id="IPR011611">
    <property type="entry name" value="PfkB_dom"/>
</dbReference>
<dbReference type="Pfam" id="PF00294">
    <property type="entry name" value="PfkB"/>
    <property type="match status" value="1"/>
</dbReference>
<keyword evidence="2 4" id="KW-0418">Kinase</keyword>
<keyword evidence="1" id="KW-0808">Transferase</keyword>
<dbReference type="Gene3D" id="3.40.1190.20">
    <property type="match status" value="1"/>
</dbReference>
<dbReference type="AlphaFoldDB" id="A0AAW8V9A6"/>
<reference evidence="4" key="1">
    <citation type="submission" date="2022-07" db="EMBL/GenBank/DDBJ databases">
        <title>Sequence of Pasteurella multocoda 17BRD-035.</title>
        <authorList>
            <person name="Roy Chowdhury P."/>
            <person name="Alhamami T."/>
            <person name="Trott D.J."/>
            <person name="Djordvevic S.P."/>
        </authorList>
    </citation>
    <scope>NUCLEOTIDE SEQUENCE</scope>
    <source>
        <strain evidence="4">17BRD-035</strain>
    </source>
</reference>
<dbReference type="Proteomes" id="UP001182304">
    <property type="component" value="Unassembled WGS sequence"/>
</dbReference>
<evidence type="ECO:0000259" key="3">
    <source>
        <dbReference type="Pfam" id="PF00294"/>
    </source>
</evidence>
<evidence type="ECO:0000313" key="4">
    <source>
        <dbReference type="EMBL" id="MDT3453066.1"/>
    </source>
</evidence>
<dbReference type="RefSeq" id="WP_156732438.1">
    <property type="nucleotide sequence ID" value="NZ_CP033598.1"/>
</dbReference>
<dbReference type="EMBL" id="JANIEN010000012">
    <property type="protein sequence ID" value="MDT3453066.1"/>
    <property type="molecule type" value="Genomic_DNA"/>
</dbReference>
<dbReference type="PANTHER" id="PTHR10584">
    <property type="entry name" value="SUGAR KINASE"/>
    <property type="match status" value="1"/>
</dbReference>
<evidence type="ECO:0000256" key="2">
    <source>
        <dbReference type="ARBA" id="ARBA00022777"/>
    </source>
</evidence>
<dbReference type="CDD" id="cd01168">
    <property type="entry name" value="adenosine_kinase"/>
    <property type="match status" value="1"/>
</dbReference>
<protein>
    <submittedName>
        <fullName evidence="4">Carbohydrate kinase family protein</fullName>
    </submittedName>
</protein>
<dbReference type="PANTHER" id="PTHR10584:SF166">
    <property type="entry name" value="RIBOKINASE"/>
    <property type="match status" value="1"/>
</dbReference>
<accession>A0AAW8V9A6</accession>
<dbReference type="GO" id="GO:0005829">
    <property type="term" value="C:cytosol"/>
    <property type="evidence" value="ECO:0007669"/>
    <property type="project" value="TreeGrafter"/>
</dbReference>
<sequence length="329" mass="36284">MQQRNGILAIGNLLVDRALLISDYPQESMLATISNMELHCGGGCTNVLFNLAKLDPHLPLFLAGAIGQDGEGQLILQQAKQHHINVDNVVQLALPTSFTDVMINSQTGDRTFFHYVGAMAEYQAAHILQIDHPAKIAHIAYLPLLPKLLDVEVLKHTLTSLQQKGFLISIDLVSVANKQIFTQQILPILPYVDYVIINDIEAKWLTNSEAFASSKTVLQRMAEQMMVLGVRDTVIIHEPKWAVAMNQQGEQVAIPSYWVEKQNIVSTLGAGDAFCTGVLYGLHHGLPLVEVLKLGHGLAYFNLFSMSATGGAVSYETMQHFITTQESNR</sequence>
<dbReference type="InterPro" id="IPR029056">
    <property type="entry name" value="Ribokinase-like"/>
</dbReference>
<dbReference type="SUPFAM" id="SSF53613">
    <property type="entry name" value="Ribokinase-like"/>
    <property type="match status" value="1"/>
</dbReference>
<organism evidence="4 5">
    <name type="scientific">Pasteurella multocida</name>
    <dbReference type="NCBI Taxonomy" id="747"/>
    <lineage>
        <taxon>Bacteria</taxon>
        <taxon>Pseudomonadati</taxon>
        <taxon>Pseudomonadota</taxon>
        <taxon>Gammaproteobacteria</taxon>
        <taxon>Pasteurellales</taxon>
        <taxon>Pasteurellaceae</taxon>
        <taxon>Pasteurella</taxon>
    </lineage>
</organism>
<feature type="domain" description="Carbohydrate kinase PfkB" evidence="3">
    <location>
        <begin position="9"/>
        <end position="309"/>
    </location>
</feature>
<proteinExistence type="predicted"/>
<evidence type="ECO:0000256" key="1">
    <source>
        <dbReference type="ARBA" id="ARBA00022679"/>
    </source>
</evidence>
<comment type="caution">
    <text evidence="4">The sequence shown here is derived from an EMBL/GenBank/DDBJ whole genome shotgun (WGS) entry which is preliminary data.</text>
</comment>
<gene>
    <name evidence="4" type="ORF">NQF69_09820</name>
</gene>
<evidence type="ECO:0000313" key="5">
    <source>
        <dbReference type="Proteomes" id="UP001182304"/>
    </source>
</evidence>